<evidence type="ECO:0000313" key="1">
    <source>
        <dbReference type="EMBL" id="BDE05977.1"/>
    </source>
</evidence>
<name>A0AAN1XXB0_UNVUL</name>
<evidence type="ECO:0000313" key="2">
    <source>
        <dbReference type="Proteomes" id="UP001317532"/>
    </source>
</evidence>
<dbReference type="EMBL" id="AP025523">
    <property type="protein sequence ID" value="BDE05977.1"/>
    <property type="molecule type" value="Genomic_DNA"/>
</dbReference>
<proteinExistence type="predicted"/>
<protein>
    <submittedName>
        <fullName evidence="1">Uncharacterized protein</fullName>
    </submittedName>
</protein>
<keyword evidence="2" id="KW-1185">Reference proteome</keyword>
<gene>
    <name evidence="1" type="ORF">WPS_12530</name>
</gene>
<dbReference type="Proteomes" id="UP001317532">
    <property type="component" value="Chromosome"/>
</dbReference>
<organism evidence="1 2">
    <name type="scientific">Vulcanimicrobium alpinum</name>
    <dbReference type="NCBI Taxonomy" id="3016050"/>
    <lineage>
        <taxon>Bacteria</taxon>
        <taxon>Bacillati</taxon>
        <taxon>Vulcanimicrobiota</taxon>
        <taxon>Vulcanimicrobiia</taxon>
        <taxon>Vulcanimicrobiales</taxon>
        <taxon>Vulcanimicrobiaceae</taxon>
        <taxon>Vulcanimicrobium</taxon>
    </lineage>
</organism>
<dbReference type="AlphaFoldDB" id="A0AAN1XXB0"/>
<reference evidence="1 2" key="1">
    <citation type="journal article" date="2022" name="ISME Commun">
        <title>Vulcanimicrobium alpinus gen. nov. sp. nov., the first cultivated representative of the candidate phylum 'Eremiobacterota', is a metabolically versatile aerobic anoxygenic phototroph.</title>
        <authorList>
            <person name="Yabe S."/>
            <person name="Muto K."/>
            <person name="Abe K."/>
            <person name="Yokota A."/>
            <person name="Staudigel H."/>
            <person name="Tebo B.M."/>
        </authorList>
    </citation>
    <scope>NUCLEOTIDE SEQUENCE [LARGE SCALE GENOMIC DNA]</scope>
    <source>
        <strain evidence="1 2">WC8-2</strain>
    </source>
</reference>
<dbReference type="KEGG" id="vab:WPS_12530"/>
<sequence>MRNQTAFLFRDGIVSATDALLALGNAAAAATALGVFAADADDPESLREDERRLRITAALGADGFDAAYDRGFFFSPLQRLAFLDELARD</sequence>
<accession>A0AAN1XXB0</accession>